<dbReference type="SUPFAM" id="SSF53098">
    <property type="entry name" value="Ribonuclease H-like"/>
    <property type="match status" value="1"/>
</dbReference>
<dbReference type="GO" id="GO:0004523">
    <property type="term" value="F:RNA-DNA hybrid ribonuclease activity"/>
    <property type="evidence" value="ECO:0007669"/>
    <property type="project" value="InterPro"/>
</dbReference>
<dbReference type="InterPro" id="IPR002156">
    <property type="entry name" value="RNaseH_domain"/>
</dbReference>
<keyword evidence="3" id="KW-1185">Reference proteome</keyword>
<dbReference type="Pfam" id="PF00075">
    <property type="entry name" value="RNase_H"/>
    <property type="match status" value="1"/>
</dbReference>
<dbReference type="InterPro" id="IPR036397">
    <property type="entry name" value="RNaseH_sf"/>
</dbReference>
<evidence type="ECO:0000313" key="2">
    <source>
        <dbReference type="EMBL" id="GBM64493.1"/>
    </source>
</evidence>
<evidence type="ECO:0000313" key="3">
    <source>
        <dbReference type="Proteomes" id="UP000499080"/>
    </source>
</evidence>
<dbReference type="InterPro" id="IPR012337">
    <property type="entry name" value="RNaseH-like_sf"/>
</dbReference>
<proteinExistence type="predicted"/>
<dbReference type="GO" id="GO:0003676">
    <property type="term" value="F:nucleic acid binding"/>
    <property type="evidence" value="ECO:0007669"/>
    <property type="project" value="InterPro"/>
</dbReference>
<dbReference type="Proteomes" id="UP000499080">
    <property type="component" value="Unassembled WGS sequence"/>
</dbReference>
<reference evidence="2 3" key="1">
    <citation type="journal article" date="2019" name="Sci. Rep.">
        <title>Orb-weaving spider Araneus ventricosus genome elucidates the spidroin gene catalogue.</title>
        <authorList>
            <person name="Kono N."/>
            <person name="Nakamura H."/>
            <person name="Ohtoshi R."/>
            <person name="Moran D.A.P."/>
            <person name="Shinohara A."/>
            <person name="Yoshida Y."/>
            <person name="Fujiwara M."/>
            <person name="Mori M."/>
            <person name="Tomita M."/>
            <person name="Arakawa K."/>
        </authorList>
    </citation>
    <scope>NUCLEOTIDE SEQUENCE [LARGE SCALE GENOMIC DNA]</scope>
</reference>
<accession>A0A4Y2HHM1</accession>
<feature type="domain" description="RNase H type-1" evidence="1">
    <location>
        <begin position="1"/>
        <end position="67"/>
    </location>
</feature>
<organism evidence="2 3">
    <name type="scientific">Araneus ventricosus</name>
    <name type="common">Orbweaver spider</name>
    <name type="synonym">Epeira ventricosa</name>
    <dbReference type="NCBI Taxonomy" id="182803"/>
    <lineage>
        <taxon>Eukaryota</taxon>
        <taxon>Metazoa</taxon>
        <taxon>Ecdysozoa</taxon>
        <taxon>Arthropoda</taxon>
        <taxon>Chelicerata</taxon>
        <taxon>Arachnida</taxon>
        <taxon>Araneae</taxon>
        <taxon>Araneomorphae</taxon>
        <taxon>Entelegynae</taxon>
        <taxon>Araneoidea</taxon>
        <taxon>Araneidae</taxon>
        <taxon>Araneus</taxon>
    </lineage>
</organism>
<evidence type="ECO:0000259" key="1">
    <source>
        <dbReference type="PROSITE" id="PS50879"/>
    </source>
</evidence>
<gene>
    <name evidence="2" type="ORF">AVEN_128298_1</name>
</gene>
<dbReference type="PROSITE" id="PS50879">
    <property type="entry name" value="RNASE_H_1"/>
    <property type="match status" value="1"/>
</dbReference>
<comment type="caution">
    <text evidence="2">The sequence shown here is derived from an EMBL/GenBank/DDBJ whole genome shotgun (WGS) entry which is preliminary data.</text>
</comment>
<dbReference type="AlphaFoldDB" id="A0A4Y2HHM1"/>
<sequence length="96" mass="11251">MIEKINIWSNRESRLQALKSFYVKSKIIQEAQMTLLENARIRLCWVKAHIGIQDNEIEDTLAKESTRDGIPASLPFPKCYLKYQLLQLSLSRWQAE</sequence>
<name>A0A4Y2HHM1_ARAVE</name>
<dbReference type="OrthoDB" id="6437659at2759"/>
<dbReference type="Gene3D" id="3.30.420.10">
    <property type="entry name" value="Ribonuclease H-like superfamily/Ribonuclease H"/>
    <property type="match status" value="1"/>
</dbReference>
<dbReference type="EMBL" id="BGPR01102887">
    <property type="protein sequence ID" value="GBM64493.1"/>
    <property type="molecule type" value="Genomic_DNA"/>
</dbReference>
<protein>
    <recommendedName>
        <fullName evidence="1">RNase H type-1 domain-containing protein</fullName>
    </recommendedName>
</protein>